<dbReference type="AlphaFoldDB" id="A0A9D4LIM8"/>
<keyword evidence="3" id="KW-1185">Reference proteome</keyword>
<sequence>MREGVPQGGVISLTLFLIYINDLVSNLQRFVLNTLHADDLAIWSSDTSAGTASVRIQPLTR</sequence>
<dbReference type="Proteomes" id="UP000828390">
    <property type="component" value="Unassembled WGS sequence"/>
</dbReference>
<dbReference type="InterPro" id="IPR000477">
    <property type="entry name" value="RT_dom"/>
</dbReference>
<evidence type="ECO:0000313" key="2">
    <source>
        <dbReference type="EMBL" id="KAH3857546.1"/>
    </source>
</evidence>
<accession>A0A9D4LIM8</accession>
<comment type="caution">
    <text evidence="2">The sequence shown here is derived from an EMBL/GenBank/DDBJ whole genome shotgun (WGS) entry which is preliminary data.</text>
</comment>
<reference evidence="2" key="1">
    <citation type="journal article" date="2019" name="bioRxiv">
        <title>The Genome of the Zebra Mussel, Dreissena polymorpha: A Resource for Invasive Species Research.</title>
        <authorList>
            <person name="McCartney M.A."/>
            <person name="Auch B."/>
            <person name="Kono T."/>
            <person name="Mallez S."/>
            <person name="Zhang Y."/>
            <person name="Obille A."/>
            <person name="Becker A."/>
            <person name="Abrahante J.E."/>
            <person name="Garbe J."/>
            <person name="Badalamenti J.P."/>
            <person name="Herman A."/>
            <person name="Mangelson H."/>
            <person name="Liachko I."/>
            <person name="Sullivan S."/>
            <person name="Sone E.D."/>
            <person name="Koren S."/>
            <person name="Silverstein K.A.T."/>
            <person name="Beckman K.B."/>
            <person name="Gohl D.M."/>
        </authorList>
    </citation>
    <scope>NUCLEOTIDE SEQUENCE</scope>
    <source>
        <strain evidence="2">Duluth1</strain>
        <tissue evidence="2">Whole animal</tissue>
    </source>
</reference>
<reference evidence="2" key="2">
    <citation type="submission" date="2020-11" db="EMBL/GenBank/DDBJ databases">
        <authorList>
            <person name="McCartney M.A."/>
            <person name="Auch B."/>
            <person name="Kono T."/>
            <person name="Mallez S."/>
            <person name="Becker A."/>
            <person name="Gohl D.M."/>
            <person name="Silverstein K.A.T."/>
            <person name="Koren S."/>
            <person name="Bechman K.B."/>
            <person name="Herman A."/>
            <person name="Abrahante J.E."/>
            <person name="Garbe J."/>
        </authorList>
    </citation>
    <scope>NUCLEOTIDE SEQUENCE</scope>
    <source>
        <strain evidence="2">Duluth1</strain>
        <tissue evidence="2">Whole animal</tissue>
    </source>
</reference>
<dbReference type="PROSITE" id="PS50878">
    <property type="entry name" value="RT_POL"/>
    <property type="match status" value="1"/>
</dbReference>
<evidence type="ECO:0000259" key="1">
    <source>
        <dbReference type="PROSITE" id="PS50878"/>
    </source>
</evidence>
<dbReference type="EMBL" id="JAIWYP010000003">
    <property type="protein sequence ID" value="KAH3857546.1"/>
    <property type="molecule type" value="Genomic_DNA"/>
</dbReference>
<feature type="domain" description="Reverse transcriptase" evidence="1">
    <location>
        <begin position="1"/>
        <end position="61"/>
    </location>
</feature>
<organism evidence="2 3">
    <name type="scientific">Dreissena polymorpha</name>
    <name type="common">Zebra mussel</name>
    <name type="synonym">Mytilus polymorpha</name>
    <dbReference type="NCBI Taxonomy" id="45954"/>
    <lineage>
        <taxon>Eukaryota</taxon>
        <taxon>Metazoa</taxon>
        <taxon>Spiralia</taxon>
        <taxon>Lophotrochozoa</taxon>
        <taxon>Mollusca</taxon>
        <taxon>Bivalvia</taxon>
        <taxon>Autobranchia</taxon>
        <taxon>Heteroconchia</taxon>
        <taxon>Euheterodonta</taxon>
        <taxon>Imparidentia</taxon>
        <taxon>Neoheterodontei</taxon>
        <taxon>Myida</taxon>
        <taxon>Dreissenoidea</taxon>
        <taxon>Dreissenidae</taxon>
        <taxon>Dreissena</taxon>
    </lineage>
</organism>
<evidence type="ECO:0000313" key="3">
    <source>
        <dbReference type="Proteomes" id="UP000828390"/>
    </source>
</evidence>
<gene>
    <name evidence="2" type="ORF">DPMN_100156</name>
</gene>
<protein>
    <recommendedName>
        <fullName evidence="1">Reverse transcriptase domain-containing protein</fullName>
    </recommendedName>
</protein>
<name>A0A9D4LIM8_DREPO</name>
<proteinExistence type="predicted"/>